<dbReference type="AlphaFoldDB" id="A0A182PX47"/>
<dbReference type="CDD" id="cd00303">
    <property type="entry name" value="retropepsin_like"/>
    <property type="match status" value="1"/>
</dbReference>
<dbReference type="Pfam" id="PF18701">
    <property type="entry name" value="DUF5641"/>
    <property type="match status" value="1"/>
</dbReference>
<dbReference type="Proteomes" id="UP000075885">
    <property type="component" value="Unassembled WGS sequence"/>
</dbReference>
<proteinExistence type="predicted"/>
<name>A0A182PX47_9DIPT</name>
<dbReference type="InterPro" id="IPR040676">
    <property type="entry name" value="DUF5641"/>
</dbReference>
<protein>
    <recommendedName>
        <fullName evidence="1">DUF5641 domain-containing protein</fullName>
    </recommendedName>
</protein>
<dbReference type="VEuPathDB" id="VectorBase:AEPI011534"/>
<reference evidence="3" key="1">
    <citation type="submission" date="2013-03" db="EMBL/GenBank/DDBJ databases">
        <title>The Genome Sequence of Anopheles epiroticus epiroticus2.</title>
        <authorList>
            <consortium name="The Broad Institute Genomics Platform"/>
            <person name="Neafsey D.E."/>
            <person name="Howell P."/>
            <person name="Walker B."/>
            <person name="Young S.K."/>
            <person name="Zeng Q."/>
            <person name="Gargeya S."/>
            <person name="Fitzgerald M."/>
            <person name="Haas B."/>
            <person name="Abouelleil A."/>
            <person name="Allen A.W."/>
            <person name="Alvarado L."/>
            <person name="Arachchi H.M."/>
            <person name="Berlin A.M."/>
            <person name="Chapman S.B."/>
            <person name="Gainer-Dewar J."/>
            <person name="Goldberg J."/>
            <person name="Griggs A."/>
            <person name="Gujja S."/>
            <person name="Hansen M."/>
            <person name="Howarth C."/>
            <person name="Imamovic A."/>
            <person name="Ireland A."/>
            <person name="Larimer J."/>
            <person name="McCowan C."/>
            <person name="Murphy C."/>
            <person name="Pearson M."/>
            <person name="Poon T.W."/>
            <person name="Priest M."/>
            <person name="Roberts A."/>
            <person name="Saif S."/>
            <person name="Shea T."/>
            <person name="Sisk P."/>
            <person name="Sykes S."/>
            <person name="Wortman J."/>
            <person name="Nusbaum C."/>
            <person name="Birren B."/>
        </authorList>
    </citation>
    <scope>NUCLEOTIDE SEQUENCE [LARGE SCALE GENOMIC DNA]</scope>
    <source>
        <strain evidence="3">Epiroticus2</strain>
    </source>
</reference>
<dbReference type="Gene3D" id="2.40.70.10">
    <property type="entry name" value="Acid Proteases"/>
    <property type="match status" value="1"/>
</dbReference>
<evidence type="ECO:0000313" key="3">
    <source>
        <dbReference type="Proteomes" id="UP000075885"/>
    </source>
</evidence>
<dbReference type="PANTHER" id="PTHR47331">
    <property type="entry name" value="PHD-TYPE DOMAIN-CONTAINING PROTEIN"/>
    <property type="match status" value="1"/>
</dbReference>
<keyword evidence="3" id="KW-1185">Reference proteome</keyword>
<reference evidence="2" key="2">
    <citation type="submission" date="2020-05" db="UniProtKB">
        <authorList>
            <consortium name="EnsemblMetazoa"/>
        </authorList>
    </citation>
    <scope>IDENTIFICATION</scope>
    <source>
        <strain evidence="2">Epiroticus2</strain>
    </source>
</reference>
<accession>A0A182PX47</accession>
<feature type="domain" description="DUF5641" evidence="1">
    <location>
        <begin position="155"/>
        <end position="242"/>
    </location>
</feature>
<dbReference type="InterPro" id="IPR021109">
    <property type="entry name" value="Peptidase_aspartic_dom_sf"/>
</dbReference>
<dbReference type="STRING" id="199890.A0A182PX47"/>
<evidence type="ECO:0000259" key="1">
    <source>
        <dbReference type="Pfam" id="PF18701"/>
    </source>
</evidence>
<sequence length="251" mass="28597">MVKVVNTAGTHIWARALLDGGSQINLITERLVQRLRVQKNIEYHRLGGIGKAQHASQHSVHLTIHSHCTTFKASWKFHVLSDVTWDQPSHAVDPKGLNLPKGVKLADPQFHEPGPIDLLIGREGFNDLLLGNILRLDNPKLLLQNTELGWIVSGQEYVRRIWKRWNTDYLSGLQPRTRWTAKRNNIQEGTMVLVKEENLPPLKWRLGRVQTIKPGKDGLVRVVDVRTKDGTYRRAISKICVLPGQKDDKME</sequence>
<dbReference type="PANTHER" id="PTHR47331:SF5">
    <property type="entry name" value="RIBONUCLEASE H"/>
    <property type="match status" value="1"/>
</dbReference>
<organism evidence="2 3">
    <name type="scientific">Anopheles epiroticus</name>
    <dbReference type="NCBI Taxonomy" id="199890"/>
    <lineage>
        <taxon>Eukaryota</taxon>
        <taxon>Metazoa</taxon>
        <taxon>Ecdysozoa</taxon>
        <taxon>Arthropoda</taxon>
        <taxon>Hexapoda</taxon>
        <taxon>Insecta</taxon>
        <taxon>Pterygota</taxon>
        <taxon>Neoptera</taxon>
        <taxon>Endopterygota</taxon>
        <taxon>Diptera</taxon>
        <taxon>Nematocera</taxon>
        <taxon>Culicoidea</taxon>
        <taxon>Culicidae</taxon>
        <taxon>Anophelinae</taxon>
        <taxon>Anopheles</taxon>
    </lineage>
</organism>
<dbReference type="EnsemblMetazoa" id="AEPI011534-RA">
    <property type="protein sequence ID" value="AEPI011534-PA"/>
    <property type="gene ID" value="AEPI011534"/>
</dbReference>
<evidence type="ECO:0000313" key="2">
    <source>
        <dbReference type="EnsemblMetazoa" id="AEPI011534-PA"/>
    </source>
</evidence>